<keyword evidence="1" id="KW-1133">Transmembrane helix</keyword>
<keyword evidence="1" id="KW-0472">Membrane</keyword>
<organism evidence="2 3">
    <name type="scientific">Nocardia ninae NBRC 108245</name>
    <dbReference type="NCBI Taxonomy" id="1210091"/>
    <lineage>
        <taxon>Bacteria</taxon>
        <taxon>Bacillati</taxon>
        <taxon>Actinomycetota</taxon>
        <taxon>Actinomycetes</taxon>
        <taxon>Mycobacteriales</taxon>
        <taxon>Nocardiaceae</taxon>
        <taxon>Nocardia</taxon>
    </lineage>
</organism>
<dbReference type="AlphaFoldDB" id="A0A511MSK9"/>
<proteinExistence type="predicted"/>
<protein>
    <recommendedName>
        <fullName evidence="4">Chemotaxis methyl-accepting receptor HlyB-like 4HB MCP domain-containing protein</fullName>
    </recommendedName>
</protein>
<feature type="transmembrane region" description="Helical" evidence="1">
    <location>
        <begin position="264"/>
        <end position="284"/>
    </location>
</feature>
<keyword evidence="3" id="KW-1185">Reference proteome</keyword>
<feature type="transmembrane region" description="Helical" evidence="1">
    <location>
        <begin position="51"/>
        <end position="70"/>
    </location>
</feature>
<dbReference type="EMBL" id="BJXA01000097">
    <property type="protein sequence ID" value="GEM43431.1"/>
    <property type="molecule type" value="Genomic_DNA"/>
</dbReference>
<evidence type="ECO:0000313" key="2">
    <source>
        <dbReference type="EMBL" id="GEM43431.1"/>
    </source>
</evidence>
<gene>
    <name evidence="2" type="ORF">NN4_79500</name>
</gene>
<feature type="transmembrane region" description="Helical" evidence="1">
    <location>
        <begin position="232"/>
        <end position="252"/>
    </location>
</feature>
<keyword evidence="1" id="KW-0812">Transmembrane</keyword>
<feature type="transmembrane region" description="Helical" evidence="1">
    <location>
        <begin position="434"/>
        <end position="455"/>
    </location>
</feature>
<dbReference type="RefSeq" id="WP_107661025.1">
    <property type="nucleotide sequence ID" value="NZ_BJXA01000097.1"/>
</dbReference>
<name>A0A511MSK9_9NOCA</name>
<sequence>MARIEQATAVLRPSPTAELAARDSPGALRAAFMREQFDPARMRLFASSSPGRLIAIGLVLIGVCLAAGWVTGSTVSDRQQTLDVLLDDTEPDAYSAHRLYTSLSIADAAASTAFIAGGLEPQAVRDRYSQAVGESAAELVAEAGRAAGTAPGVPDNTDAQLRTGIATSLPVYTGIVETARANNRSGYPVGAAYLSEASNQMQTAVLPMAEELHNRRSAAVTEAQRNHVRPPWTAIVLVLLALAALVWAQFDLAKRWRRVLNPGLLLASAAVLVLLAWTVVAGAVSATSMINGRDDGAVPASRLTESRILAQQARSAETLKLVNRDATGDYDRTYDANIARLADLLGGYPSSAPAADEVRNAIPALGRWRVAHQRMNDTLARGDYNGAATVATGPGAADVAAQVDALDKALEQGIDETRDTLRDNISQAARVLDFLGPGALVLGIIAAGCVGLGLWPRLREYR</sequence>
<dbReference type="Proteomes" id="UP000321424">
    <property type="component" value="Unassembled WGS sequence"/>
</dbReference>
<dbReference type="OrthoDB" id="3218196at2"/>
<comment type="caution">
    <text evidence="2">The sequence shown here is derived from an EMBL/GenBank/DDBJ whole genome shotgun (WGS) entry which is preliminary data.</text>
</comment>
<reference evidence="2 3" key="1">
    <citation type="submission" date="2019-07" db="EMBL/GenBank/DDBJ databases">
        <title>Whole genome shotgun sequence of Nocardia ninae NBRC 108245.</title>
        <authorList>
            <person name="Hosoyama A."/>
            <person name="Uohara A."/>
            <person name="Ohji S."/>
            <person name="Ichikawa N."/>
        </authorList>
    </citation>
    <scope>NUCLEOTIDE SEQUENCE [LARGE SCALE GENOMIC DNA]</scope>
    <source>
        <strain evidence="2 3">NBRC 108245</strain>
    </source>
</reference>
<evidence type="ECO:0008006" key="4">
    <source>
        <dbReference type="Google" id="ProtNLM"/>
    </source>
</evidence>
<accession>A0A511MSK9</accession>
<evidence type="ECO:0000256" key="1">
    <source>
        <dbReference type="SAM" id="Phobius"/>
    </source>
</evidence>
<evidence type="ECO:0000313" key="3">
    <source>
        <dbReference type="Proteomes" id="UP000321424"/>
    </source>
</evidence>